<evidence type="ECO:0000256" key="1">
    <source>
        <dbReference type="ARBA" id="ARBA00022574"/>
    </source>
</evidence>
<accession>A0A183SIG3</accession>
<dbReference type="InterPro" id="IPR013083">
    <property type="entry name" value="Znf_RING/FYVE/PHD"/>
</dbReference>
<dbReference type="GO" id="GO:0008270">
    <property type="term" value="F:zinc ion binding"/>
    <property type="evidence" value="ECO:0007669"/>
    <property type="project" value="UniProtKB-KW"/>
</dbReference>
<evidence type="ECO:0000259" key="8">
    <source>
        <dbReference type="PROSITE" id="PS50178"/>
    </source>
</evidence>
<dbReference type="InterPro" id="IPR011011">
    <property type="entry name" value="Znf_FYVE_PHD"/>
</dbReference>
<protein>
    <submittedName>
        <fullName evidence="11">WD repeat and FYVE domain-containing protein 2</fullName>
    </submittedName>
</protein>
<keyword evidence="10" id="KW-1185">Reference proteome</keyword>
<evidence type="ECO:0000256" key="6">
    <source>
        <dbReference type="PROSITE-ProRule" id="PRU00091"/>
    </source>
</evidence>
<evidence type="ECO:0000256" key="2">
    <source>
        <dbReference type="ARBA" id="ARBA00022723"/>
    </source>
</evidence>
<dbReference type="SUPFAM" id="SSF50978">
    <property type="entry name" value="WD40 repeat-like"/>
    <property type="match status" value="1"/>
</dbReference>
<dbReference type="Gene3D" id="2.130.10.10">
    <property type="entry name" value="YVTN repeat-like/Quinoprotein amine dehydrogenase"/>
    <property type="match status" value="2"/>
</dbReference>
<dbReference type="EMBL" id="UYSU01032718">
    <property type="protein sequence ID" value="VDL90397.1"/>
    <property type="molecule type" value="Genomic_DNA"/>
</dbReference>
<keyword evidence="1 7" id="KW-0853">WD repeat</keyword>
<organism evidence="11">
    <name type="scientific">Schistocephalus solidus</name>
    <name type="common">Tapeworm</name>
    <dbReference type="NCBI Taxonomy" id="70667"/>
    <lineage>
        <taxon>Eukaryota</taxon>
        <taxon>Metazoa</taxon>
        <taxon>Spiralia</taxon>
        <taxon>Lophotrochozoa</taxon>
        <taxon>Platyhelminthes</taxon>
        <taxon>Cestoda</taxon>
        <taxon>Eucestoda</taxon>
        <taxon>Diphyllobothriidea</taxon>
        <taxon>Diphyllobothriidae</taxon>
        <taxon>Schistocephalus</taxon>
    </lineage>
</organism>
<gene>
    <name evidence="9" type="ORF">SSLN_LOCUS4012</name>
</gene>
<dbReference type="SMART" id="SM00320">
    <property type="entry name" value="WD40"/>
    <property type="match status" value="6"/>
</dbReference>
<feature type="repeat" description="WD" evidence="7">
    <location>
        <begin position="21"/>
        <end position="52"/>
    </location>
</feature>
<dbReference type="Gene3D" id="3.30.40.10">
    <property type="entry name" value="Zinc/RING finger domain, C3HC4 (zinc finger)"/>
    <property type="match status" value="1"/>
</dbReference>
<dbReference type="Pfam" id="PF00400">
    <property type="entry name" value="WD40"/>
    <property type="match status" value="2"/>
</dbReference>
<keyword evidence="3" id="KW-0677">Repeat</keyword>
<reference evidence="11" key="1">
    <citation type="submission" date="2016-06" db="UniProtKB">
        <authorList>
            <consortium name="WormBaseParasite"/>
        </authorList>
    </citation>
    <scope>IDENTIFICATION</scope>
</reference>
<feature type="repeat" description="WD" evidence="7">
    <location>
        <begin position="200"/>
        <end position="233"/>
    </location>
</feature>
<evidence type="ECO:0000256" key="7">
    <source>
        <dbReference type="PROSITE-ProRule" id="PRU00221"/>
    </source>
</evidence>
<dbReference type="PROSITE" id="PS50294">
    <property type="entry name" value="WD_REPEATS_REGION"/>
    <property type="match status" value="1"/>
</dbReference>
<dbReference type="SUPFAM" id="SSF57903">
    <property type="entry name" value="FYVE/PHD zinc finger"/>
    <property type="match status" value="1"/>
</dbReference>
<dbReference type="PROSITE" id="PS50178">
    <property type="entry name" value="ZF_FYVE"/>
    <property type="match status" value="1"/>
</dbReference>
<dbReference type="WBParaSite" id="SSLN_0000415501-mRNA-1">
    <property type="protein sequence ID" value="SSLN_0000415501-mRNA-1"/>
    <property type="gene ID" value="SSLN_0000415501"/>
</dbReference>
<dbReference type="CDD" id="cd15718">
    <property type="entry name" value="FYVE_WDFY1_like"/>
    <property type="match status" value="1"/>
</dbReference>
<dbReference type="Pfam" id="PF01363">
    <property type="entry name" value="FYVE"/>
    <property type="match status" value="1"/>
</dbReference>
<dbReference type="InterPro" id="IPR015943">
    <property type="entry name" value="WD40/YVTN_repeat-like_dom_sf"/>
</dbReference>
<keyword evidence="2" id="KW-0479">Metal-binding</keyword>
<keyword evidence="4 6" id="KW-0863">Zinc-finger</keyword>
<evidence type="ECO:0000313" key="9">
    <source>
        <dbReference type="EMBL" id="VDL90397.1"/>
    </source>
</evidence>
<dbReference type="PROSITE" id="PS00678">
    <property type="entry name" value="WD_REPEATS_1"/>
    <property type="match status" value="1"/>
</dbReference>
<evidence type="ECO:0000256" key="5">
    <source>
        <dbReference type="ARBA" id="ARBA00022833"/>
    </source>
</evidence>
<feature type="domain" description="FYVE-type" evidence="8">
    <location>
        <begin position="310"/>
        <end position="381"/>
    </location>
</feature>
<dbReference type="InterPro" id="IPR000306">
    <property type="entry name" value="Znf_FYVE"/>
</dbReference>
<dbReference type="InterPro" id="IPR036322">
    <property type="entry name" value="WD40_repeat_dom_sf"/>
</dbReference>
<name>A0A183SIG3_SCHSO</name>
<keyword evidence="5" id="KW-0862">Zinc</keyword>
<dbReference type="STRING" id="70667.A0A183SIG3"/>
<dbReference type="FunFam" id="3.30.40.10:FF:000105">
    <property type="entry name" value="WD repeat and FYVE domain-containing protein 2"/>
    <property type="match status" value="1"/>
</dbReference>
<reference evidence="9 10" key="2">
    <citation type="submission" date="2018-11" db="EMBL/GenBank/DDBJ databases">
        <authorList>
            <consortium name="Pathogen Informatics"/>
        </authorList>
    </citation>
    <scope>NUCLEOTIDE SEQUENCE [LARGE SCALE GENOMIC DNA]</scope>
    <source>
        <strain evidence="9 10">NST_G2</strain>
    </source>
</reference>
<dbReference type="PANTHER" id="PTHR46189:SF1">
    <property type="entry name" value="LD41958P"/>
    <property type="match status" value="1"/>
</dbReference>
<dbReference type="SMART" id="SM00064">
    <property type="entry name" value="FYVE"/>
    <property type="match status" value="1"/>
</dbReference>
<dbReference type="OrthoDB" id="63070at2759"/>
<dbReference type="InterPro" id="IPR017455">
    <property type="entry name" value="Znf_FYVE-rel"/>
</dbReference>
<dbReference type="GO" id="GO:0005769">
    <property type="term" value="C:early endosome"/>
    <property type="evidence" value="ECO:0007669"/>
    <property type="project" value="TreeGrafter"/>
</dbReference>
<dbReference type="InterPro" id="IPR042234">
    <property type="entry name" value="WDFY1/WDFY2"/>
</dbReference>
<proteinExistence type="predicted"/>
<evidence type="ECO:0000256" key="3">
    <source>
        <dbReference type="ARBA" id="ARBA00022737"/>
    </source>
</evidence>
<dbReference type="PROSITE" id="PS50082">
    <property type="entry name" value="WD_REPEATS_2"/>
    <property type="match status" value="2"/>
</dbReference>
<dbReference type="InterPro" id="IPR019775">
    <property type="entry name" value="WD40_repeat_CS"/>
</dbReference>
<evidence type="ECO:0000256" key="4">
    <source>
        <dbReference type="ARBA" id="ARBA00022771"/>
    </source>
</evidence>
<evidence type="ECO:0000313" key="10">
    <source>
        <dbReference type="Proteomes" id="UP000275846"/>
    </source>
</evidence>
<dbReference type="InterPro" id="IPR001680">
    <property type="entry name" value="WD40_rpt"/>
</dbReference>
<evidence type="ECO:0000313" key="11">
    <source>
        <dbReference type="WBParaSite" id="SSLN_0000415501-mRNA-1"/>
    </source>
</evidence>
<dbReference type="Proteomes" id="UP000275846">
    <property type="component" value="Unassembled WGS sequence"/>
</dbReference>
<dbReference type="PANTHER" id="PTHR46189">
    <property type="entry name" value="LD41958P"/>
    <property type="match status" value="1"/>
</dbReference>
<sequence>MSSVVATGLKSGNKPDLLSIIHGFEGEVNDAVFVTGQNSILTASEDRSLRLWVMRDSGRYWPSVEKILPSPASLLVFDSLSRRICSGLDNGTISDFKLSDDLNCLNHTRDILAHLGRITGIICVRELKLLLSTSRDKTVAWFNDATGEQLGSYNLDAPGTCLQFHVDSNCLFVGDSTGRITLLGLAKGRDPPTFELIRQLHGHTGSVTSMSWDSLSSRLLSASIDQAVIMWDIGGGKGSAYELQGHSKAVSSVEWWYRPILQKTTAVSDDSASRSPPVGRTHTTLTVSAGLDGLVFFWFMDARRQETPTWGEADLCQLCSTPFFWNVRKMWTDKAVGVRQHHCRRCGKAVCEKCSSHRSVYPVMGFERLVRICNDCFKAIANEDLKSLASSFDARHPISRIRILGDANLLLTIGKNKEVKVRAIKAIQTQLPVFLINSYALYLSVVPGVGSQKLPVISASKLFSPSVLILTLHRLLFFHSAT</sequence>
<dbReference type="AlphaFoldDB" id="A0A183SIG3"/>